<dbReference type="RefSeq" id="WP_034644289.1">
    <property type="nucleotide sequence ID" value="NZ_CBCSJC010000044.1"/>
</dbReference>
<dbReference type="eggNOG" id="COG1335">
    <property type="taxonomic scope" value="Bacteria"/>
</dbReference>
<dbReference type="Proteomes" id="UP000027822">
    <property type="component" value="Unassembled WGS sequence"/>
</dbReference>
<organism evidence="4 5">
    <name type="scientific">Bacillus manliponensis</name>
    <dbReference type="NCBI Taxonomy" id="574376"/>
    <lineage>
        <taxon>Bacteria</taxon>
        <taxon>Bacillati</taxon>
        <taxon>Bacillota</taxon>
        <taxon>Bacilli</taxon>
        <taxon>Bacillales</taxon>
        <taxon>Bacillaceae</taxon>
        <taxon>Bacillus</taxon>
        <taxon>Bacillus cereus group</taxon>
    </lineage>
</organism>
<dbReference type="PANTHER" id="PTHR43540">
    <property type="entry name" value="PEROXYUREIDOACRYLATE/UREIDOACRYLATE AMIDOHYDROLASE-RELATED"/>
    <property type="match status" value="1"/>
</dbReference>
<dbReference type="STRING" id="574376.BAMA_18595"/>
<feature type="domain" description="Isochorismatase-like" evidence="3">
    <location>
        <begin position="4"/>
        <end position="163"/>
    </location>
</feature>
<dbReference type="Pfam" id="PF00857">
    <property type="entry name" value="Isochorismatase"/>
    <property type="match status" value="1"/>
</dbReference>
<dbReference type="InterPro" id="IPR036380">
    <property type="entry name" value="Isochorismatase-like_sf"/>
</dbReference>
<dbReference type="EMBL" id="JOTN01000048">
    <property type="protein sequence ID" value="KEK17101.1"/>
    <property type="molecule type" value="Genomic_DNA"/>
</dbReference>
<dbReference type="SUPFAM" id="SSF52499">
    <property type="entry name" value="Isochorismatase-like hydrolases"/>
    <property type="match status" value="1"/>
</dbReference>
<dbReference type="InterPro" id="IPR000868">
    <property type="entry name" value="Isochorismatase-like_dom"/>
</dbReference>
<evidence type="ECO:0000313" key="4">
    <source>
        <dbReference type="EMBL" id="KEK17101.1"/>
    </source>
</evidence>
<comment type="caution">
    <text evidence="4">The sequence shown here is derived from an EMBL/GenBank/DDBJ whole genome shotgun (WGS) entry which is preliminary data.</text>
</comment>
<comment type="similarity">
    <text evidence="1">Belongs to the isochorismatase family.</text>
</comment>
<reference evidence="4 5" key="1">
    <citation type="submission" date="2014-06" db="EMBL/GenBank/DDBJ databases">
        <title>Draft genome sequence of Bacillus manliponensis JCM 15802 (MCCC 1A00708).</title>
        <authorList>
            <person name="Lai Q."/>
            <person name="Liu Y."/>
            <person name="Shao Z."/>
        </authorList>
    </citation>
    <scope>NUCLEOTIDE SEQUENCE [LARGE SCALE GENOMIC DNA]</scope>
    <source>
        <strain evidence="4 5">JCM 15802</strain>
    </source>
</reference>
<evidence type="ECO:0000256" key="1">
    <source>
        <dbReference type="ARBA" id="ARBA00006336"/>
    </source>
</evidence>
<dbReference type="InterPro" id="IPR050272">
    <property type="entry name" value="Isochorismatase-like_hydrls"/>
</dbReference>
<name>A0A073JSC4_9BACI</name>
<evidence type="ECO:0000256" key="2">
    <source>
        <dbReference type="ARBA" id="ARBA00022801"/>
    </source>
</evidence>
<evidence type="ECO:0000313" key="5">
    <source>
        <dbReference type="Proteomes" id="UP000027822"/>
    </source>
</evidence>
<dbReference type="PANTHER" id="PTHR43540:SF6">
    <property type="entry name" value="ISOCHORISMATASE-LIKE DOMAIN-CONTAINING PROTEIN"/>
    <property type="match status" value="1"/>
</dbReference>
<dbReference type="Gene3D" id="3.40.50.850">
    <property type="entry name" value="Isochorismatase-like"/>
    <property type="match status" value="1"/>
</dbReference>
<evidence type="ECO:0000259" key="3">
    <source>
        <dbReference type="Pfam" id="PF00857"/>
    </source>
</evidence>
<proteinExistence type="inferred from homology"/>
<dbReference type="GO" id="GO:0016787">
    <property type="term" value="F:hydrolase activity"/>
    <property type="evidence" value="ECO:0007669"/>
    <property type="project" value="UniProtKB-KW"/>
</dbReference>
<dbReference type="CDD" id="cd00431">
    <property type="entry name" value="cysteine_hydrolases"/>
    <property type="match status" value="1"/>
</dbReference>
<accession>A0A073JSC4</accession>
<keyword evidence="2" id="KW-0378">Hydrolase</keyword>
<dbReference type="AlphaFoldDB" id="A0A073JSC4"/>
<gene>
    <name evidence="4" type="ORF">BAMA_18595</name>
</gene>
<sequence>MNNTALLIIDMINDFQFSHGPILSQKCEGIIEPILQLKQKMKKLGHPTIYVNDHYNLWRADIQQLLTYCKNDYSEKIIEAIKPEKDDYFFIKPHYSAFYETPLNSLLGHLKIQNVILTGIAGNICILFTANDAHMRNYQLYVPNDCTASNNDQDHLYALKVMNRTLKANIAPSSNLPLT</sequence>
<protein>
    <submittedName>
        <fullName evidence="4">Isochorismatase</fullName>
    </submittedName>
</protein>
<keyword evidence="5" id="KW-1185">Reference proteome</keyword>
<dbReference type="OrthoDB" id="4305745at2"/>